<keyword evidence="1" id="KW-0808">Transferase</keyword>
<proteinExistence type="predicted"/>
<reference evidence="1 2" key="1">
    <citation type="journal article" date="2019" name="Int. J. Syst. Evol. Microbiol.">
        <title>Acidithiobacillus sulfuriphilus sp. nov.: an extremely acidophilic sulfur-oxidizing chemolithotroph isolated from a neutral pH environment.</title>
        <authorList>
            <person name="Falagan C."/>
            <person name="Moya-Beltran A."/>
            <person name="Castro M."/>
            <person name="Quatrini R."/>
            <person name="Johnson D.B."/>
        </authorList>
    </citation>
    <scope>NUCLEOTIDE SEQUENCE [LARGE SCALE GENOMIC DNA]</scope>
    <source>
        <strain evidence="1 2">CJ-2</strain>
    </source>
</reference>
<dbReference type="EMBL" id="CP127527">
    <property type="protein sequence ID" value="XRI76996.1"/>
    <property type="molecule type" value="Genomic_DNA"/>
</dbReference>
<sequence>MMPGSVVYLDNNATTALAPEALDAMLPYLSGLYANPSSAYGPAATAKKGVAEARAAVAALLGCSPAEIVFTSGATESNHAAILGALSAASGKRHLITSQVEHPSVLLMCRHLERLGMEVSYLPVDSEGRLDLATLPSAIRPDTALISLLWANNETGAIFPIPEAAAIARSRGVLFHTDATQAMGKIPMDLRQVPVDLLSCSAHKIHGPKGVGALYVRKGLTLPPLFHGHQERGRRGGTENVPAIVGFGVAARLHDELEREMRRLAALRDRLERGILAFMPCAQVHAQDTPRLPNTSNIGFATLDGEELLHRLEQAGVLASAGAACAAGGHEPSHVLTAMGLSKTSVLASLRFSLGRYSRAEDVDHLLRVLPSILLKLMDVPEIIARETLSCAH</sequence>
<protein>
    <submittedName>
        <fullName evidence="1">Aminotransferase class V-fold PLP-dependent enzyme</fullName>
    </submittedName>
</protein>
<evidence type="ECO:0000313" key="2">
    <source>
        <dbReference type="Proteomes" id="UP000271650"/>
    </source>
</evidence>
<evidence type="ECO:0000313" key="1">
    <source>
        <dbReference type="EMBL" id="XRI76996.1"/>
    </source>
</evidence>
<accession>A0ACD5HMS0</accession>
<keyword evidence="1" id="KW-0032">Aminotransferase</keyword>
<gene>
    <name evidence="1" type="ORF">EC580_013730</name>
</gene>
<dbReference type="Proteomes" id="UP000271650">
    <property type="component" value="Chromosome"/>
</dbReference>
<keyword evidence="2" id="KW-1185">Reference proteome</keyword>
<organism evidence="1 2">
    <name type="scientific">Acidithiobacillus sulfuriphilus</name>
    <dbReference type="NCBI Taxonomy" id="1867749"/>
    <lineage>
        <taxon>Bacteria</taxon>
        <taxon>Pseudomonadati</taxon>
        <taxon>Pseudomonadota</taxon>
        <taxon>Acidithiobacillia</taxon>
        <taxon>Acidithiobacillales</taxon>
        <taxon>Acidithiobacillaceae</taxon>
        <taxon>Acidithiobacillus</taxon>
    </lineage>
</organism>
<name>A0ACD5HMS0_9PROT</name>